<evidence type="ECO:0000256" key="1">
    <source>
        <dbReference type="SAM" id="MobiDB-lite"/>
    </source>
</evidence>
<feature type="transmembrane region" description="Helical" evidence="2">
    <location>
        <begin position="12"/>
        <end position="38"/>
    </location>
</feature>
<protein>
    <submittedName>
        <fullName evidence="3">Uncharacterized protein</fullName>
    </submittedName>
</protein>
<organism evidence="3 4">
    <name type="scientific">Heterodera trifolii</name>
    <dbReference type="NCBI Taxonomy" id="157864"/>
    <lineage>
        <taxon>Eukaryota</taxon>
        <taxon>Metazoa</taxon>
        <taxon>Ecdysozoa</taxon>
        <taxon>Nematoda</taxon>
        <taxon>Chromadorea</taxon>
        <taxon>Rhabditida</taxon>
        <taxon>Tylenchina</taxon>
        <taxon>Tylenchomorpha</taxon>
        <taxon>Tylenchoidea</taxon>
        <taxon>Heteroderidae</taxon>
        <taxon>Heteroderinae</taxon>
        <taxon>Heterodera</taxon>
    </lineage>
</organism>
<dbReference type="EMBL" id="JBICBT010001122">
    <property type="protein sequence ID" value="KAL3082042.1"/>
    <property type="molecule type" value="Genomic_DNA"/>
</dbReference>
<dbReference type="AlphaFoldDB" id="A0ABD2IPR5"/>
<feature type="compositionally biased region" description="Polar residues" evidence="1">
    <location>
        <begin position="151"/>
        <end position="161"/>
    </location>
</feature>
<sequence length="161" mass="17985">MDDNTCYKLMFYIGILDMLIMFINALETGILGIIGAVYCDYPLLIYTTGSLGLALFFAETSAEMLLAINRCMELLRPQLAHAIFSGCPPVVYLLLNKRIRNDCASFGRAIFRFLRNGNNNSVSNGQIAMAWMTPNYTANNATNRNNNNNNVPRQQRISGTV</sequence>
<keyword evidence="2" id="KW-0472">Membrane</keyword>
<accession>A0ABD2IPR5</accession>
<keyword evidence="4" id="KW-1185">Reference proteome</keyword>
<reference evidence="3 4" key="1">
    <citation type="submission" date="2024-10" db="EMBL/GenBank/DDBJ databases">
        <authorList>
            <person name="Kim D."/>
        </authorList>
    </citation>
    <scope>NUCLEOTIDE SEQUENCE [LARGE SCALE GENOMIC DNA]</scope>
    <source>
        <strain evidence="3">BH-2024</strain>
    </source>
</reference>
<comment type="caution">
    <text evidence="3">The sequence shown here is derived from an EMBL/GenBank/DDBJ whole genome shotgun (WGS) entry which is preliminary data.</text>
</comment>
<dbReference type="InterPro" id="IPR019425">
    <property type="entry name" value="7TM_GPCR_serpentine_rcpt_Srt"/>
</dbReference>
<keyword evidence="2" id="KW-1133">Transmembrane helix</keyword>
<gene>
    <name evidence="3" type="ORF">niasHT_038372</name>
</gene>
<dbReference type="PANTHER" id="PTHR23021">
    <property type="entry name" value="SERPENTINE RECEPTOR, CLASS T"/>
    <property type="match status" value="1"/>
</dbReference>
<dbReference type="Proteomes" id="UP001620626">
    <property type="component" value="Unassembled WGS sequence"/>
</dbReference>
<feature type="compositionally biased region" description="Low complexity" evidence="1">
    <location>
        <begin position="139"/>
        <end position="150"/>
    </location>
</feature>
<proteinExistence type="predicted"/>
<feature type="transmembrane region" description="Helical" evidence="2">
    <location>
        <begin position="44"/>
        <end position="68"/>
    </location>
</feature>
<feature type="region of interest" description="Disordered" evidence="1">
    <location>
        <begin position="139"/>
        <end position="161"/>
    </location>
</feature>
<evidence type="ECO:0000313" key="4">
    <source>
        <dbReference type="Proteomes" id="UP001620626"/>
    </source>
</evidence>
<keyword evidence="2" id="KW-0812">Transmembrane</keyword>
<evidence type="ECO:0000256" key="2">
    <source>
        <dbReference type="SAM" id="Phobius"/>
    </source>
</evidence>
<dbReference type="Pfam" id="PF10321">
    <property type="entry name" value="7TM_GPCR_Srt"/>
    <property type="match status" value="1"/>
</dbReference>
<evidence type="ECO:0000313" key="3">
    <source>
        <dbReference type="EMBL" id="KAL3082042.1"/>
    </source>
</evidence>
<name>A0ABD2IPR5_9BILA</name>
<dbReference type="PANTHER" id="PTHR23021:SF11">
    <property type="entry name" value="SERPENTINE RECEPTOR, CLASS T"/>
    <property type="match status" value="1"/>
</dbReference>